<keyword evidence="2" id="KW-1185">Reference proteome</keyword>
<protein>
    <submittedName>
        <fullName evidence="1">Uncharacterized protein</fullName>
    </submittedName>
</protein>
<proteinExistence type="predicted"/>
<name>A0ACB7PEF0_9PEZI</name>
<comment type="caution">
    <text evidence="1">The sequence shown here is derived from an EMBL/GenBank/DDBJ whole genome shotgun (WGS) entry which is preliminary data.</text>
</comment>
<dbReference type="Proteomes" id="UP000724584">
    <property type="component" value="Unassembled WGS sequence"/>
</dbReference>
<evidence type="ECO:0000313" key="2">
    <source>
        <dbReference type="Proteomes" id="UP000724584"/>
    </source>
</evidence>
<gene>
    <name evidence="1" type="ORF">F5144DRAFT_628672</name>
</gene>
<evidence type="ECO:0000313" key="1">
    <source>
        <dbReference type="EMBL" id="KAH6636658.1"/>
    </source>
</evidence>
<accession>A0ACB7PEF0</accession>
<sequence length="459" mass="49673">MDGPETEILVHIAAPARAVDDVRYRTLAAAYLDFEPATHKTIVSGPSAPNDRLVRLAVEDASKSLSQAGGSSQPAATPGFIQSPMLSFQSVTHNFGSPGLQRPEPEKVAESPSTWVAPPSEVEDSMPRSDSVFAPFCTPTRLLAHYTSTLDTSPISERRQPQTLPVSSPSRRKSPGQEAPREDDNSQHQAPHEDLGTVIPRSPGGEPKRRRPPPTPTTSGIIEETRIESSYPSQPASVTSSFRAESEPPLPKRPRTSPQDPSPGKPLTRSVSDIGPQQPNTNTHTHAQTQTPPFPIPPSLPLTTPLTLHSPPPPTNDTPLSPSDLITDVLARLATSLNLAHRFQPTTQTRPLRPFERGYWLVDCRAWDAALKRSAWAFLAGYLAKGAAGWGTSCTRDEGFAWLRVYCWGGVVGHMYLVLYLMSRRRVLETGAEWVGAEGSAVVVVAARAVRAVSAVEEG</sequence>
<reference evidence="1 2" key="1">
    <citation type="journal article" date="2021" name="Nat. Commun.">
        <title>Genetic determinants of endophytism in the Arabidopsis root mycobiome.</title>
        <authorList>
            <person name="Mesny F."/>
            <person name="Miyauchi S."/>
            <person name="Thiergart T."/>
            <person name="Pickel B."/>
            <person name="Atanasova L."/>
            <person name="Karlsson M."/>
            <person name="Huettel B."/>
            <person name="Barry K.W."/>
            <person name="Haridas S."/>
            <person name="Chen C."/>
            <person name="Bauer D."/>
            <person name="Andreopoulos W."/>
            <person name="Pangilinan J."/>
            <person name="LaButti K."/>
            <person name="Riley R."/>
            <person name="Lipzen A."/>
            <person name="Clum A."/>
            <person name="Drula E."/>
            <person name="Henrissat B."/>
            <person name="Kohler A."/>
            <person name="Grigoriev I.V."/>
            <person name="Martin F.M."/>
            <person name="Hacquard S."/>
        </authorList>
    </citation>
    <scope>NUCLEOTIDE SEQUENCE [LARGE SCALE GENOMIC DNA]</scope>
    <source>
        <strain evidence="1 2">MPI-SDFR-AT-0079</strain>
    </source>
</reference>
<organism evidence="1 2">
    <name type="scientific">Chaetomium tenue</name>
    <dbReference type="NCBI Taxonomy" id="1854479"/>
    <lineage>
        <taxon>Eukaryota</taxon>
        <taxon>Fungi</taxon>
        <taxon>Dikarya</taxon>
        <taxon>Ascomycota</taxon>
        <taxon>Pezizomycotina</taxon>
        <taxon>Sordariomycetes</taxon>
        <taxon>Sordariomycetidae</taxon>
        <taxon>Sordariales</taxon>
        <taxon>Chaetomiaceae</taxon>
        <taxon>Chaetomium</taxon>
    </lineage>
</organism>
<dbReference type="EMBL" id="JAGIZQ010000003">
    <property type="protein sequence ID" value="KAH6636658.1"/>
    <property type="molecule type" value="Genomic_DNA"/>
</dbReference>